<keyword evidence="4" id="KW-1185">Reference proteome</keyword>
<dbReference type="AlphaFoldDB" id="A0AAC8YS17"/>
<name>A0AAC8YS17_AMIAI</name>
<dbReference type="Proteomes" id="UP000075755">
    <property type="component" value="Chromosome"/>
</dbReference>
<dbReference type="Pfam" id="PF02566">
    <property type="entry name" value="OsmC"/>
    <property type="match status" value="1"/>
</dbReference>
<dbReference type="InterPro" id="IPR015946">
    <property type="entry name" value="KH_dom-like_a/b"/>
</dbReference>
<accession>A0AAC8YS17</accession>
<dbReference type="Proteomes" id="UP000577697">
    <property type="component" value="Unassembled WGS sequence"/>
</dbReference>
<sequence>MLEHTIQATRIDEHGSVARCKDAAIRLDTDMDGRADAFNPAEMLLASLAACMIKGIERAAPLLKFAFRGVEVHLRGVREDSPPRMVLVEYEIIVDTDEHDRRIELLHKNVRKYGTIFNTLSSATVLSGQMVRKL</sequence>
<reference evidence="2 4" key="2">
    <citation type="submission" date="2020-08" db="EMBL/GenBank/DDBJ databases">
        <title>Genomic Encyclopedia of Type Strains, Phase IV (KMG-IV): sequencing the most valuable type-strain genomes for metagenomic binning, comparative biology and taxonomic classification.</title>
        <authorList>
            <person name="Goeker M."/>
        </authorList>
    </citation>
    <scope>NUCLEOTIDE SEQUENCE [LARGE SCALE GENOMIC DNA]</scope>
    <source>
        <strain evidence="2 4">DSM 10368</strain>
    </source>
</reference>
<evidence type="ECO:0000313" key="4">
    <source>
        <dbReference type="Proteomes" id="UP000577697"/>
    </source>
</evidence>
<dbReference type="InterPro" id="IPR003718">
    <property type="entry name" value="OsmC/Ohr_fam"/>
</dbReference>
<evidence type="ECO:0000313" key="2">
    <source>
        <dbReference type="EMBL" id="MBB3706289.1"/>
    </source>
</evidence>
<dbReference type="KEGG" id="aak:AA2016_4248"/>
<evidence type="ECO:0000313" key="1">
    <source>
        <dbReference type="EMBL" id="AMS43164.1"/>
    </source>
</evidence>
<dbReference type="EMBL" id="CP015005">
    <property type="protein sequence ID" value="AMS43164.1"/>
    <property type="molecule type" value="Genomic_DNA"/>
</dbReference>
<dbReference type="Gene3D" id="3.30.300.20">
    <property type="match status" value="1"/>
</dbReference>
<dbReference type="EMBL" id="JACICB010000008">
    <property type="protein sequence ID" value="MBB3706289.1"/>
    <property type="molecule type" value="Genomic_DNA"/>
</dbReference>
<dbReference type="RefSeq" id="WP_067963472.1">
    <property type="nucleotide sequence ID" value="NZ_CP015005.1"/>
</dbReference>
<evidence type="ECO:0000313" key="3">
    <source>
        <dbReference type="Proteomes" id="UP000075755"/>
    </source>
</evidence>
<reference evidence="1 3" key="1">
    <citation type="submission" date="2016-03" db="EMBL/GenBank/DDBJ databases">
        <title>Complete genome of Aminobacter aminovorans KCTC 2477.</title>
        <authorList>
            <person name="Kim K.M."/>
        </authorList>
    </citation>
    <scope>NUCLEOTIDE SEQUENCE [LARGE SCALE GENOMIC DNA]</scope>
    <source>
        <strain evidence="1 3">KCTC 2477</strain>
    </source>
</reference>
<dbReference type="SUPFAM" id="SSF82784">
    <property type="entry name" value="OsmC-like"/>
    <property type="match status" value="1"/>
</dbReference>
<dbReference type="InterPro" id="IPR036102">
    <property type="entry name" value="OsmC/Ohrsf"/>
</dbReference>
<organism evidence="1 3">
    <name type="scientific">Aminobacter aminovorans</name>
    <name type="common">Chelatobacter heintzii</name>
    <dbReference type="NCBI Taxonomy" id="83263"/>
    <lineage>
        <taxon>Bacteria</taxon>
        <taxon>Pseudomonadati</taxon>
        <taxon>Pseudomonadota</taxon>
        <taxon>Alphaproteobacteria</taxon>
        <taxon>Hyphomicrobiales</taxon>
        <taxon>Phyllobacteriaceae</taxon>
        <taxon>Aminobacter</taxon>
    </lineage>
</organism>
<proteinExistence type="predicted"/>
<protein>
    <submittedName>
        <fullName evidence="1">OsmC family protein</fullName>
    </submittedName>
    <submittedName>
        <fullName evidence="2">OsmC-like protein</fullName>
    </submittedName>
</protein>
<gene>
    <name evidence="1" type="ORF">AA2016_4248</name>
    <name evidence="2" type="ORF">FHS67_002609</name>
</gene>